<organism evidence="1 2">
    <name type="scientific">Anaerocolumna jejuensis DSM 15929</name>
    <dbReference type="NCBI Taxonomy" id="1121322"/>
    <lineage>
        <taxon>Bacteria</taxon>
        <taxon>Bacillati</taxon>
        <taxon>Bacillota</taxon>
        <taxon>Clostridia</taxon>
        <taxon>Lachnospirales</taxon>
        <taxon>Lachnospiraceae</taxon>
        <taxon>Anaerocolumna</taxon>
    </lineage>
</organism>
<keyword evidence="2" id="KW-1185">Reference proteome</keyword>
<dbReference type="AlphaFoldDB" id="A0A1M7DPZ9"/>
<evidence type="ECO:0000313" key="2">
    <source>
        <dbReference type="Proteomes" id="UP000184386"/>
    </source>
</evidence>
<dbReference type="STRING" id="1121322.SAMN02745136_05754"/>
<dbReference type="InterPro" id="IPR025409">
    <property type="entry name" value="DUF4303"/>
</dbReference>
<proteinExistence type="predicted"/>
<accession>A0A1M7DPZ9</accession>
<dbReference type="EMBL" id="FRAC01000060">
    <property type="protein sequence ID" value="SHL81560.1"/>
    <property type="molecule type" value="Genomic_DNA"/>
</dbReference>
<reference evidence="1 2" key="1">
    <citation type="submission" date="2016-11" db="EMBL/GenBank/DDBJ databases">
        <authorList>
            <person name="Jaros S."/>
            <person name="Januszkiewicz K."/>
            <person name="Wedrychowicz H."/>
        </authorList>
    </citation>
    <scope>NUCLEOTIDE SEQUENCE [LARGE SCALE GENOMIC DNA]</scope>
    <source>
        <strain evidence="1 2">DSM 15929</strain>
    </source>
</reference>
<protein>
    <recommendedName>
        <fullName evidence="3">DUF4303 domain-containing protein</fullName>
    </recommendedName>
</protein>
<evidence type="ECO:0000313" key="1">
    <source>
        <dbReference type="EMBL" id="SHL81560.1"/>
    </source>
</evidence>
<evidence type="ECO:0008006" key="3">
    <source>
        <dbReference type="Google" id="ProtNLM"/>
    </source>
</evidence>
<name>A0A1M7DPZ9_9FIRM</name>
<dbReference type="Pfam" id="PF14136">
    <property type="entry name" value="DUF4303"/>
    <property type="match status" value="1"/>
</dbReference>
<dbReference type="OrthoDB" id="1045962at2"/>
<dbReference type="RefSeq" id="WP_073280611.1">
    <property type="nucleotide sequence ID" value="NZ_FRAC01000060.1"/>
</dbReference>
<dbReference type="Proteomes" id="UP000184386">
    <property type="component" value="Unassembled WGS sequence"/>
</dbReference>
<sequence>MQNFFNELNKNIQEAVKQEFSQIKLKVGKEKIYAVAFVTDSDCITLWLGVNTYEYLKKKDADIDAEFGDKEAFIKEFGSSMSIDEIEEFRNASPETTKWYPDEWGYSDGNNSALNKISEQLYKKQESLNTEEKSGYEVLFFETITSALQELIKSGVLQDDLGEITYFITMTDDDRAPVIEKYSAEILNSEKKYKEFIKEAGYINEEGIELHFD</sequence>
<gene>
    <name evidence="1" type="ORF">SAMN02745136_05754</name>
</gene>